<keyword evidence="6 9" id="KW-0808">Transferase</keyword>
<feature type="binding site" evidence="9">
    <location>
        <position position="91"/>
    </location>
    <ligand>
        <name>phosphoenolpyruvate</name>
        <dbReference type="ChEBI" id="CHEBI:58702"/>
    </ligand>
</feature>
<dbReference type="InterPro" id="IPR045851">
    <property type="entry name" value="AMP-bd_C_sf"/>
</dbReference>
<dbReference type="NCBIfam" id="TIGR01356">
    <property type="entry name" value="aroA"/>
    <property type="match status" value="1"/>
</dbReference>
<sequence length="954" mass="103348">MRLIVKQAVDPVVGRFVIPPSKYHAHRALLLASLAPGRTRIVGLSDAGHVRHTISALRRLGTRVEVDGDDFLVHGGRYRPRRPEVSVGSSGTTLYFLTGLAGLAETPVTIVGQKYFQRRPIGPLLGALSDLGVRLHSATGCPPIEVRPGRPRGGHVRIPGTLSQWVSGLLMLAPFATGPSVIEVDGEFNERSYVDLTVRMMRQFGLHVEVSEDGKRFEVEPGQEPVATTVVLPPDVGAAAFGLAATALHPADVLFHGLPAVPAHEIDHPEADLLRIVADMGLPIAADPATGMVRVRHNGIRLRPAEVDCRSVPDMLPVLSVLGALAEGTTVFDNVAHVRLKESDRVQAMMQLNKMGARLEQRGDQLLCHGVDRLTGADLSSFNDHRVLMSLAVAGTFAEGETRLTFPNAYRISYPRFLEEMGNVGLNMSVAPSRERARAVTIGDRLRTLAATEPNAVAVIDAGLPGDAERTLTWRELDEQADRIATLLLELGVRPGEPVAYQLPNQAEFVALAMAIARIGAVSCPLMPMLRQREVSYMLAKSRARVLVVPASFRGRDYPAEVADLGMEHVLVVGDGFAEAVARVVPDRAALDRRAPSVDAPAQLLFTSGTSGEPKGVLHRMSTLTRAVTMEIRHLGLTVDDRVFIPSPLAHQTGFLYGMWLAVVRGVPMILQPVWDGPRALELLRRHGGTFVQAATPFLGDLVEAVDRAGERAEALRIFVATGAAVPRALAERATRTLGAAVCGAWGSTETCLGSLSAPGDEPAATWGTDGRALAGIRLRVTDDAGNELPSGHEGNFEVNGPCHFIGYLDRPEWTAEALSEDGWYRTGDLAVIDDAGYVRINGRVKDVVNRGGEKVPVAEIEQLLHTHPAVRDAAIVAMPDPRLGERACLFASVDGELDLDEVRRFLDERQVAKPYWPERLEIVDRLPRNPTGKVQKFLLRRRIEQLITGEDGS</sequence>
<dbReference type="InterPro" id="IPR013792">
    <property type="entry name" value="RNA3'P_cycl/enolpyr_Trfase_a/b"/>
</dbReference>
<comment type="similarity">
    <text evidence="3 9">Belongs to the EPSP synthase family.</text>
</comment>
<feature type="binding site" evidence="9">
    <location>
        <position position="163"/>
    </location>
    <ligand>
        <name>3-phosphoshikimate</name>
        <dbReference type="ChEBI" id="CHEBI:145989"/>
    </ligand>
</feature>
<comment type="caution">
    <text evidence="9">Lacks conserved residue(s) required for the propagation of feature annotation.</text>
</comment>
<feature type="binding site" evidence="9">
    <location>
        <position position="119"/>
    </location>
    <ligand>
        <name>phosphoenolpyruvate</name>
        <dbReference type="ChEBI" id="CHEBI:58702"/>
    </ligand>
</feature>
<name>A0A1G9S746_ALLAB</name>
<dbReference type="GO" id="GO:0009423">
    <property type="term" value="P:chorismate biosynthetic process"/>
    <property type="evidence" value="ECO:0007669"/>
    <property type="project" value="UniProtKB-UniRule"/>
</dbReference>
<dbReference type="InterPro" id="IPR020845">
    <property type="entry name" value="AMP-binding_CS"/>
</dbReference>
<reference evidence="13 14" key="1">
    <citation type="submission" date="2016-10" db="EMBL/GenBank/DDBJ databases">
        <authorList>
            <person name="de Groot N.N."/>
        </authorList>
    </citation>
    <scope>NUCLEOTIDE SEQUENCE [LARGE SCALE GENOMIC DNA]</scope>
    <source>
        <strain evidence="13 14">DSM 44149</strain>
    </source>
</reference>
<dbReference type="Gene3D" id="3.40.50.12780">
    <property type="entry name" value="N-terminal domain of ligase-like"/>
    <property type="match status" value="1"/>
</dbReference>
<feature type="binding site" evidence="9">
    <location>
        <position position="345"/>
    </location>
    <ligand>
        <name>phosphoenolpyruvate</name>
        <dbReference type="ChEBI" id="CHEBI:58702"/>
    </ligand>
</feature>
<dbReference type="InterPro" id="IPR025110">
    <property type="entry name" value="AMP-bd_C"/>
</dbReference>
<keyword evidence="7 9" id="KW-0057">Aromatic amino acid biosynthesis</keyword>
<feature type="domain" description="AMP-dependent synthetase/ligase" evidence="11">
    <location>
        <begin position="450"/>
        <end position="809"/>
    </location>
</feature>
<evidence type="ECO:0000313" key="13">
    <source>
        <dbReference type="EMBL" id="SDM31107.1"/>
    </source>
</evidence>
<comment type="similarity">
    <text evidence="2">Belongs to the ATP-dependent AMP-binding enzyme family.</text>
</comment>
<comment type="catalytic activity">
    <reaction evidence="8">
        <text>3-phosphoshikimate + phosphoenolpyruvate = 5-O-(1-carboxyvinyl)-3-phosphoshikimate + phosphate</text>
        <dbReference type="Rhea" id="RHEA:21256"/>
        <dbReference type="ChEBI" id="CHEBI:43474"/>
        <dbReference type="ChEBI" id="CHEBI:57701"/>
        <dbReference type="ChEBI" id="CHEBI:58702"/>
        <dbReference type="ChEBI" id="CHEBI:145989"/>
        <dbReference type="EC" id="2.5.1.19"/>
    </reaction>
    <physiologicalReaction direction="left-to-right" evidence="8">
        <dbReference type="Rhea" id="RHEA:21257"/>
    </physiologicalReaction>
</comment>
<dbReference type="Pfam" id="PF00275">
    <property type="entry name" value="EPSP_synthase"/>
    <property type="match status" value="1"/>
</dbReference>
<evidence type="ECO:0000259" key="11">
    <source>
        <dbReference type="Pfam" id="PF00501"/>
    </source>
</evidence>
<evidence type="ECO:0000256" key="8">
    <source>
        <dbReference type="ARBA" id="ARBA00044633"/>
    </source>
</evidence>
<feature type="binding site" evidence="9">
    <location>
        <position position="22"/>
    </location>
    <ligand>
        <name>phosphoenolpyruvate</name>
        <dbReference type="ChEBI" id="CHEBI:58702"/>
    </ligand>
</feature>
<dbReference type="GO" id="GO:0031956">
    <property type="term" value="F:medium-chain fatty acid-CoA ligase activity"/>
    <property type="evidence" value="ECO:0007669"/>
    <property type="project" value="TreeGrafter"/>
</dbReference>
<dbReference type="HAMAP" id="MF_00210">
    <property type="entry name" value="EPSP_synth"/>
    <property type="match status" value="1"/>
</dbReference>
<evidence type="ECO:0000256" key="7">
    <source>
        <dbReference type="ARBA" id="ARBA00023141"/>
    </source>
</evidence>
<keyword evidence="9" id="KW-0963">Cytoplasm</keyword>
<evidence type="ECO:0000256" key="2">
    <source>
        <dbReference type="ARBA" id="ARBA00006432"/>
    </source>
</evidence>
<organism evidence="13 14">
    <name type="scientific">Allokutzneria albata</name>
    <name type="common">Kibdelosporangium albatum</name>
    <dbReference type="NCBI Taxonomy" id="211114"/>
    <lineage>
        <taxon>Bacteria</taxon>
        <taxon>Bacillati</taxon>
        <taxon>Actinomycetota</taxon>
        <taxon>Actinomycetes</taxon>
        <taxon>Pseudonocardiales</taxon>
        <taxon>Pseudonocardiaceae</taxon>
        <taxon>Allokutzneria</taxon>
    </lineage>
</organism>
<dbReference type="eggNOG" id="COG0128">
    <property type="taxonomic scope" value="Bacteria"/>
</dbReference>
<evidence type="ECO:0000259" key="10">
    <source>
        <dbReference type="Pfam" id="PF00275"/>
    </source>
</evidence>
<dbReference type="Gene3D" id="3.30.300.30">
    <property type="match status" value="1"/>
</dbReference>
<dbReference type="PANTHER" id="PTHR43201">
    <property type="entry name" value="ACYL-COA SYNTHETASE"/>
    <property type="match status" value="1"/>
</dbReference>
<protein>
    <recommendedName>
        <fullName evidence="9">3-phosphoshikimate 1-carboxyvinyltransferase</fullName>
        <ecNumber evidence="9">2.5.1.19</ecNumber>
    </recommendedName>
    <alternativeName>
        <fullName evidence="9">5-enolpyruvylshikimate-3-phosphate synthase</fullName>
        <shortName evidence="9">EPSP synthase</shortName>
        <shortName evidence="9">EPSPS</shortName>
    </alternativeName>
</protein>
<dbReference type="RefSeq" id="WP_030430718.1">
    <property type="nucleotide sequence ID" value="NZ_JOEF01000015.1"/>
</dbReference>
<dbReference type="InterPro" id="IPR042099">
    <property type="entry name" value="ANL_N_sf"/>
</dbReference>
<dbReference type="STRING" id="211114.SAMN04489726_0925"/>
<evidence type="ECO:0000256" key="1">
    <source>
        <dbReference type="ARBA" id="ARBA00004811"/>
    </source>
</evidence>
<dbReference type="eggNOG" id="COG0318">
    <property type="taxonomic scope" value="Bacteria"/>
</dbReference>
<comment type="pathway">
    <text evidence="1 9">Metabolic intermediate biosynthesis; chorismate biosynthesis; chorismate from D-erythrose 4-phosphate and phosphoenolpyruvate: step 6/7.</text>
</comment>
<evidence type="ECO:0000256" key="9">
    <source>
        <dbReference type="HAMAP-Rule" id="MF_00210"/>
    </source>
</evidence>
<comment type="subunit">
    <text evidence="9">Monomer.</text>
</comment>
<comment type="subcellular location">
    <subcellularLocation>
        <location evidence="9">Cytoplasm</location>
    </subcellularLocation>
</comment>
<dbReference type="GO" id="GO:0005737">
    <property type="term" value="C:cytoplasm"/>
    <property type="evidence" value="ECO:0007669"/>
    <property type="project" value="UniProtKB-SubCell"/>
</dbReference>
<feature type="binding site" evidence="9">
    <location>
        <position position="27"/>
    </location>
    <ligand>
        <name>3-phosphoshikimate</name>
        <dbReference type="ChEBI" id="CHEBI:145989"/>
    </ligand>
</feature>
<dbReference type="SUPFAM" id="SSF56801">
    <property type="entry name" value="Acetyl-CoA synthetase-like"/>
    <property type="match status" value="1"/>
</dbReference>
<feature type="binding site" evidence="9">
    <location>
        <position position="314"/>
    </location>
    <ligand>
        <name>3-phosphoshikimate</name>
        <dbReference type="ChEBI" id="CHEBI:145989"/>
    </ligand>
</feature>
<feature type="binding site" evidence="9">
    <location>
        <position position="164"/>
    </location>
    <ligand>
        <name>3-phosphoshikimate</name>
        <dbReference type="ChEBI" id="CHEBI:145989"/>
    </ligand>
</feature>
<dbReference type="InterPro" id="IPR006264">
    <property type="entry name" value="EPSP_synthase"/>
</dbReference>
<dbReference type="PANTHER" id="PTHR43201:SF5">
    <property type="entry name" value="MEDIUM-CHAIN ACYL-COA LIGASE ACSF2, MITOCHONDRIAL"/>
    <property type="match status" value="1"/>
</dbReference>
<dbReference type="InterPro" id="IPR036968">
    <property type="entry name" value="Enolpyruvate_Tfrase_sf"/>
</dbReference>
<dbReference type="GO" id="GO:0009073">
    <property type="term" value="P:aromatic amino acid family biosynthetic process"/>
    <property type="evidence" value="ECO:0007669"/>
    <property type="project" value="UniProtKB-KW"/>
</dbReference>
<feature type="domain" description="AMP-binding enzyme C-terminal" evidence="12">
    <location>
        <begin position="860"/>
        <end position="934"/>
    </location>
</feature>
<dbReference type="SUPFAM" id="SSF55205">
    <property type="entry name" value="EPT/RTPC-like"/>
    <property type="match status" value="1"/>
</dbReference>
<dbReference type="Pfam" id="PF00501">
    <property type="entry name" value="AMP-binding"/>
    <property type="match status" value="1"/>
</dbReference>
<dbReference type="UniPathway" id="UPA00053">
    <property type="reaction ID" value="UER00089"/>
</dbReference>
<keyword evidence="4" id="KW-0436">Ligase</keyword>
<feature type="binding site" evidence="9">
    <location>
        <position position="164"/>
    </location>
    <ligand>
        <name>phosphoenolpyruvate</name>
        <dbReference type="ChEBI" id="CHEBI:58702"/>
    </ligand>
</feature>
<dbReference type="OrthoDB" id="9803968at2"/>
<dbReference type="Proteomes" id="UP000183376">
    <property type="component" value="Chromosome I"/>
</dbReference>
<dbReference type="PROSITE" id="PS00455">
    <property type="entry name" value="AMP_BINDING"/>
    <property type="match status" value="1"/>
</dbReference>
<accession>A0A1G9S746</accession>
<gene>
    <name evidence="9" type="primary">aroA</name>
    <name evidence="13" type="ORF">SAMN04489726_0925</name>
</gene>
<feature type="active site" description="Proton acceptor" evidence="9">
    <location>
        <position position="314"/>
    </location>
</feature>
<keyword evidence="14" id="KW-1185">Reference proteome</keyword>
<dbReference type="InterPro" id="IPR000873">
    <property type="entry name" value="AMP-dep_synth/lig_dom"/>
</dbReference>
<feature type="binding site" evidence="9">
    <location>
        <position position="386"/>
    </location>
    <ligand>
        <name>phosphoenolpyruvate</name>
        <dbReference type="ChEBI" id="CHEBI:58702"/>
    </ligand>
</feature>
<dbReference type="GO" id="GO:0006631">
    <property type="term" value="P:fatty acid metabolic process"/>
    <property type="evidence" value="ECO:0007669"/>
    <property type="project" value="TreeGrafter"/>
</dbReference>
<evidence type="ECO:0000256" key="6">
    <source>
        <dbReference type="ARBA" id="ARBA00022679"/>
    </source>
</evidence>
<dbReference type="EMBL" id="LT629701">
    <property type="protein sequence ID" value="SDM31107.1"/>
    <property type="molecule type" value="Genomic_DNA"/>
</dbReference>
<dbReference type="Pfam" id="PF13193">
    <property type="entry name" value="AMP-binding_C"/>
    <property type="match status" value="1"/>
</dbReference>
<dbReference type="GO" id="GO:0003866">
    <property type="term" value="F:3-phosphoshikimate 1-carboxyvinyltransferase activity"/>
    <property type="evidence" value="ECO:0007669"/>
    <property type="project" value="UniProtKB-UniRule"/>
</dbReference>
<dbReference type="GO" id="GO:0008652">
    <property type="term" value="P:amino acid biosynthetic process"/>
    <property type="evidence" value="ECO:0007669"/>
    <property type="project" value="UniProtKB-KW"/>
</dbReference>
<proteinExistence type="inferred from homology"/>
<comment type="function">
    <text evidence="9">Catalyzes the transfer of the enolpyruvyl moiety of phosphoenolpyruvate (PEP) to the 5-hydroxyl of shikimate-3-phosphate (S3P) to produce enolpyruvyl shikimate-3-phosphate and inorganic phosphate.</text>
</comment>
<evidence type="ECO:0000313" key="14">
    <source>
        <dbReference type="Proteomes" id="UP000183376"/>
    </source>
</evidence>
<evidence type="ECO:0000256" key="5">
    <source>
        <dbReference type="ARBA" id="ARBA00022605"/>
    </source>
</evidence>
<feature type="binding site" evidence="9">
    <location>
        <position position="22"/>
    </location>
    <ligand>
        <name>3-phosphoshikimate</name>
        <dbReference type="ChEBI" id="CHEBI:145989"/>
    </ligand>
</feature>
<feature type="domain" description="Enolpyruvate transferase" evidence="10">
    <location>
        <begin position="8"/>
        <end position="421"/>
    </location>
</feature>
<dbReference type="EC" id="2.5.1.19" evidence="9"/>
<dbReference type="AlphaFoldDB" id="A0A1G9S746"/>
<dbReference type="InterPro" id="IPR001986">
    <property type="entry name" value="Enolpyruvate_Tfrase_dom"/>
</dbReference>
<keyword evidence="5 9" id="KW-0028">Amino-acid biosynthesis</keyword>
<feature type="binding site" evidence="9">
    <location>
        <position position="341"/>
    </location>
    <ligand>
        <name>3-phosphoshikimate</name>
        <dbReference type="ChEBI" id="CHEBI:145989"/>
    </ligand>
</feature>
<evidence type="ECO:0000259" key="12">
    <source>
        <dbReference type="Pfam" id="PF13193"/>
    </source>
</evidence>
<dbReference type="Gene3D" id="3.65.10.10">
    <property type="entry name" value="Enolpyruvate transferase domain"/>
    <property type="match status" value="2"/>
</dbReference>
<evidence type="ECO:0000256" key="3">
    <source>
        <dbReference type="ARBA" id="ARBA00009948"/>
    </source>
</evidence>
<evidence type="ECO:0000256" key="4">
    <source>
        <dbReference type="ARBA" id="ARBA00022598"/>
    </source>
</evidence>